<evidence type="ECO:0000259" key="3">
    <source>
        <dbReference type="Pfam" id="PF13205"/>
    </source>
</evidence>
<evidence type="ECO:0000256" key="1">
    <source>
        <dbReference type="ARBA" id="ARBA00022729"/>
    </source>
</evidence>
<protein>
    <submittedName>
        <fullName evidence="4">Ig-like domain-containing protein</fullName>
    </submittedName>
</protein>
<dbReference type="Proteomes" id="UP000198870">
    <property type="component" value="Unassembled WGS sequence"/>
</dbReference>
<dbReference type="NCBIfam" id="NF041766">
    <property type="entry name" value="choice_anch_U"/>
    <property type="match status" value="1"/>
</dbReference>
<dbReference type="InterPro" id="IPR053784">
    <property type="entry name" value="Choice_anch_U_dom"/>
</dbReference>
<keyword evidence="1 2" id="KW-0732">Signal</keyword>
<dbReference type="AlphaFoldDB" id="A0A1G5BRK1"/>
<name>A0A1G5BRK1_9BACT</name>
<dbReference type="STRING" id="419481.SAMN05216233_102159"/>
<gene>
    <name evidence="4" type="ORF">SAMN05216233_102159</name>
</gene>
<dbReference type="RefSeq" id="WP_092208487.1">
    <property type="nucleotide sequence ID" value="NZ_FMUX01000002.1"/>
</dbReference>
<dbReference type="EMBL" id="FMUX01000002">
    <property type="protein sequence ID" value="SCX92855.1"/>
    <property type="molecule type" value="Genomic_DNA"/>
</dbReference>
<feature type="chain" id="PRO_5011579661" evidence="2">
    <location>
        <begin position="24"/>
        <end position="582"/>
    </location>
</feature>
<dbReference type="InterPro" id="IPR032812">
    <property type="entry name" value="SbsA_Ig"/>
</dbReference>
<feature type="signal peptide" evidence="2">
    <location>
        <begin position="1"/>
        <end position="23"/>
    </location>
</feature>
<dbReference type="InterPro" id="IPR036116">
    <property type="entry name" value="FN3_sf"/>
</dbReference>
<keyword evidence="5" id="KW-1185">Reference proteome</keyword>
<proteinExistence type="predicted"/>
<reference evidence="4 5" key="1">
    <citation type="submission" date="2016-10" db="EMBL/GenBank/DDBJ databases">
        <authorList>
            <person name="de Groot N.N."/>
        </authorList>
    </citation>
    <scope>NUCLEOTIDE SEQUENCE [LARGE SCALE GENOMIC DNA]</scope>
    <source>
        <strain evidence="4 5">AA1</strain>
    </source>
</reference>
<dbReference type="SUPFAM" id="SSF49265">
    <property type="entry name" value="Fibronectin type III"/>
    <property type="match status" value="1"/>
</dbReference>
<sequence length="582" mass="61477">MKRMRYLILFVLSFFLIAAEVQARIAPTTSWRWRHDDGTEETATWATDEERQSAELVGPEEVIRLRAQHAEAFDCGALKIKAAGGESFVAYSDFFAFADSSFLLAGGAVRQRLSIPYKPDGSSPGLSYHAGGSIVESPRLLPVAPAGTYQEVELCLKVREGGGIPQGLYTFELPDGKHTEVPLVYTHARAATVSTLSPTGIAATSATGRGDITDLGVRHPVRHGLCWSTTEDPDITCPKTAGGEVTETGAFAHPMTGLAPGTTYYVRAFATNSAGPAYGEQVRFTTLSVPDLEEPRVVSCNISENAWDIALNITPGVIFSESMDPNSLTVASLGLTAGGAKVPFRHVYVEATRSLVVLPEAPLPADTQVTLTVTTAACDRTGNSLYESFLCHFTTANPGPDQDSDGVPDSLEKFPGDSSRATVATVTNTGHFTLDASALEGGAELADVRTLSEYDPSLGTPGKPRDAEFPDGILAYKVTHVEKGGSVEVPVGIPSGLSKGVRVYKVTGTGYVEVTDRCRMEGDTLYVTLTDGGAGDADGRADGIIDDPLAVAVPISSPSVDTDSMGGTDEGGPCFVRSAAWR</sequence>
<dbReference type="OrthoDB" id="5421343at2"/>
<evidence type="ECO:0000313" key="4">
    <source>
        <dbReference type="EMBL" id="SCX92855.1"/>
    </source>
</evidence>
<organism evidence="4 5">
    <name type="scientific">Desulfoluna spongiiphila</name>
    <dbReference type="NCBI Taxonomy" id="419481"/>
    <lineage>
        <taxon>Bacteria</taxon>
        <taxon>Pseudomonadati</taxon>
        <taxon>Thermodesulfobacteriota</taxon>
        <taxon>Desulfobacteria</taxon>
        <taxon>Desulfobacterales</taxon>
        <taxon>Desulfolunaceae</taxon>
        <taxon>Desulfoluna</taxon>
    </lineage>
</organism>
<feature type="domain" description="SbsA Ig-like" evidence="3">
    <location>
        <begin position="293"/>
        <end position="395"/>
    </location>
</feature>
<dbReference type="Pfam" id="PF13205">
    <property type="entry name" value="Big_5"/>
    <property type="match status" value="1"/>
</dbReference>
<evidence type="ECO:0000256" key="2">
    <source>
        <dbReference type="SAM" id="SignalP"/>
    </source>
</evidence>
<evidence type="ECO:0000313" key="5">
    <source>
        <dbReference type="Proteomes" id="UP000198870"/>
    </source>
</evidence>
<accession>A0A1G5BRK1</accession>